<keyword evidence="1" id="KW-0472">Membrane</keyword>
<reference evidence="2" key="1">
    <citation type="journal article" date="2013" name="Nature">
        <title>The genomes of four tapeworm species reveal adaptations to parasitism.</title>
        <authorList>
            <person name="Tsai I.J."/>
            <person name="Zarowiecki M."/>
            <person name="Holroyd N."/>
            <person name="Garciarrubio A."/>
            <person name="Sanchez-Flores A."/>
            <person name="Brooks K.L."/>
            <person name="Tracey A."/>
            <person name="Bobes R.J."/>
            <person name="Fragoso G."/>
            <person name="Sciutto E."/>
            <person name="Aslett M."/>
            <person name="Beasley H."/>
            <person name="Bennett H.M."/>
            <person name="Cai J."/>
            <person name="Camicia F."/>
            <person name="Clark R."/>
            <person name="Cucher M."/>
            <person name="De Silva N."/>
            <person name="Day T.A."/>
            <person name="Deplazes P."/>
            <person name="Estrada K."/>
            <person name="Fernandez C."/>
            <person name="Holland P.W."/>
            <person name="Hou J."/>
            <person name="Hu S."/>
            <person name="Huckvale T."/>
            <person name="Hung S.S."/>
            <person name="Kamenetzky L."/>
            <person name="Keane J.A."/>
            <person name="Kiss F."/>
            <person name="Koziol U."/>
            <person name="Lambert O."/>
            <person name="Liu K."/>
            <person name="Luo X."/>
            <person name="Luo Y."/>
            <person name="Macchiaroli N."/>
            <person name="Nichol S."/>
            <person name="Paps J."/>
            <person name="Parkinson J."/>
            <person name="Pouchkina-Stantcheva N."/>
            <person name="Riddiford N."/>
            <person name="Rosenzvit M."/>
            <person name="Salinas G."/>
            <person name="Wasmuth J.D."/>
            <person name="Zamanian M."/>
            <person name="Zheng Y."/>
            <person name="Cai X."/>
            <person name="Soberon X."/>
            <person name="Olson P.D."/>
            <person name="Laclette J.P."/>
            <person name="Brehm K."/>
            <person name="Berriman M."/>
            <person name="Garciarrubio A."/>
            <person name="Bobes R.J."/>
            <person name="Fragoso G."/>
            <person name="Sanchez-Flores A."/>
            <person name="Estrada K."/>
            <person name="Cevallos M.A."/>
            <person name="Morett E."/>
            <person name="Gonzalez V."/>
            <person name="Portillo T."/>
            <person name="Ochoa-Leyva A."/>
            <person name="Jose M.V."/>
            <person name="Sciutto E."/>
            <person name="Landa A."/>
            <person name="Jimenez L."/>
            <person name="Valdes V."/>
            <person name="Carrero J.C."/>
            <person name="Larralde C."/>
            <person name="Morales-Montor J."/>
            <person name="Limon-Lason J."/>
            <person name="Soberon X."/>
            <person name="Laclette J.P."/>
        </authorList>
    </citation>
    <scope>NUCLEOTIDE SEQUENCE [LARGE SCALE GENOMIC DNA]</scope>
</reference>
<name>A0A068XUP5_ECHMU</name>
<protein>
    <submittedName>
        <fullName evidence="2">Uncharacterized protein</fullName>
    </submittedName>
</protein>
<dbReference type="AlphaFoldDB" id="A0A068XUP5"/>
<sequence>MESRRVHLQFNGLNAAKCDLIHKGVSTARKADGAFTNTTPIAMYTAISGCIAGGTSLLSMSTELMVLFGILISETMSMRMNILNTV</sequence>
<feature type="transmembrane region" description="Helical" evidence="1">
    <location>
        <begin position="41"/>
        <end position="72"/>
    </location>
</feature>
<reference evidence="2" key="2">
    <citation type="submission" date="2015-11" db="EMBL/GenBank/DDBJ databases">
        <authorList>
            <person name="Zhang Y."/>
            <person name="Guo Z."/>
        </authorList>
    </citation>
    <scope>NUCLEOTIDE SEQUENCE</scope>
</reference>
<keyword evidence="1" id="KW-0812">Transmembrane</keyword>
<evidence type="ECO:0000313" key="2">
    <source>
        <dbReference type="EMBL" id="CDS36073.2"/>
    </source>
</evidence>
<dbReference type="Proteomes" id="UP000017246">
    <property type="component" value="Unassembled WGS sequence"/>
</dbReference>
<accession>A0A068XUP5</accession>
<dbReference type="EMBL" id="LN902586">
    <property type="protein sequence ID" value="CDS36073.2"/>
    <property type="molecule type" value="Genomic_DNA"/>
</dbReference>
<keyword evidence="3" id="KW-1185">Reference proteome</keyword>
<evidence type="ECO:0000256" key="1">
    <source>
        <dbReference type="SAM" id="Phobius"/>
    </source>
</evidence>
<evidence type="ECO:0000313" key="3">
    <source>
        <dbReference type="Proteomes" id="UP000017246"/>
    </source>
</evidence>
<organism evidence="2 3">
    <name type="scientific">Echinococcus multilocularis</name>
    <name type="common">Fox tapeworm</name>
    <dbReference type="NCBI Taxonomy" id="6211"/>
    <lineage>
        <taxon>Eukaryota</taxon>
        <taxon>Metazoa</taxon>
        <taxon>Spiralia</taxon>
        <taxon>Lophotrochozoa</taxon>
        <taxon>Platyhelminthes</taxon>
        <taxon>Cestoda</taxon>
        <taxon>Eucestoda</taxon>
        <taxon>Cyclophyllidea</taxon>
        <taxon>Taeniidae</taxon>
        <taxon>Echinococcus</taxon>
    </lineage>
</organism>
<keyword evidence="1" id="KW-1133">Transmembrane helix</keyword>
<gene>
    <name evidence="2" type="ORF">EmuJ_000274100</name>
</gene>
<proteinExistence type="predicted"/>